<protein>
    <recommendedName>
        <fullName evidence="9">7-cyano-7-deazaguanine synthase</fullName>
        <ecNumber evidence="9">6.3.4.20</ecNumber>
    </recommendedName>
</protein>
<keyword evidence="7" id="KW-0067">ATP-binding</keyword>
<dbReference type="GO" id="GO:0005524">
    <property type="term" value="F:ATP binding"/>
    <property type="evidence" value="ECO:0007669"/>
    <property type="project" value="UniProtKB-KW"/>
</dbReference>
<name>A0ABD8GI19_9BURK</name>
<dbReference type="InterPro" id="IPR018317">
    <property type="entry name" value="QueC"/>
</dbReference>
<evidence type="ECO:0000256" key="6">
    <source>
        <dbReference type="ARBA" id="ARBA00022833"/>
    </source>
</evidence>
<evidence type="ECO:0000256" key="5">
    <source>
        <dbReference type="ARBA" id="ARBA00022785"/>
    </source>
</evidence>
<dbReference type="Proteomes" id="UP000675920">
    <property type="component" value="Unplaced"/>
</dbReference>
<comment type="catalytic activity">
    <reaction evidence="10">
        <text>7-carboxy-7-carbaguanine + NH4(+) + 2 ATP = 7-cyano-7-carbaguanine + 2 AMP + 2 diphosphate + 2 H(+)</text>
        <dbReference type="Rhea" id="RHEA:27982"/>
        <dbReference type="ChEBI" id="CHEBI:15378"/>
        <dbReference type="ChEBI" id="CHEBI:28938"/>
        <dbReference type="ChEBI" id="CHEBI:30616"/>
        <dbReference type="ChEBI" id="CHEBI:33019"/>
        <dbReference type="ChEBI" id="CHEBI:45075"/>
        <dbReference type="ChEBI" id="CHEBI:61036"/>
        <dbReference type="ChEBI" id="CHEBI:456215"/>
        <dbReference type="EC" id="6.3.4.20"/>
    </reaction>
</comment>
<evidence type="ECO:0000256" key="3">
    <source>
        <dbReference type="ARBA" id="ARBA00022723"/>
    </source>
</evidence>
<dbReference type="GO" id="GO:0016874">
    <property type="term" value="F:ligase activity"/>
    <property type="evidence" value="ECO:0007669"/>
    <property type="project" value="UniProtKB-KW"/>
</dbReference>
<sequence length="223" mass="24261">MHYLQRLHDGNLFDVVGGGGVVTAGLLLSGGMDSIAIAWWKRPAFAITIDYGQRAAAAERLAATQVCSELGIQHSIITIDCRSLGSGDMSYAPPHAEAKTSDWWPYRNQMLITLASMRAIALGVRTLYIGTVRSDGESHLDGTEDFVRKVDELTSYQEGGMRIVAPAIGLSTAELVREARVPPSLLAWSHSCHKADIACGDCRGCNKYLDTYRELGPEYSIVD</sequence>
<dbReference type="GO" id="GO:0008616">
    <property type="term" value="P:tRNA queuosine(34) biosynthetic process"/>
    <property type="evidence" value="ECO:0007669"/>
    <property type="project" value="UniProtKB-KW"/>
</dbReference>
<dbReference type="PANTHER" id="PTHR42914:SF1">
    <property type="entry name" value="7-CYANO-7-DEAZAGUANINE SYNTHASE"/>
    <property type="match status" value="1"/>
</dbReference>
<evidence type="ECO:0000313" key="12">
    <source>
        <dbReference type="RefSeq" id="WP_342668739.1"/>
    </source>
</evidence>
<comment type="pathway">
    <text evidence="1">Purine metabolism; 7-cyano-7-deazaguanine biosynthesis.</text>
</comment>
<keyword evidence="5" id="KW-0671">Queuosine biosynthesis</keyword>
<keyword evidence="4" id="KW-0547">Nucleotide-binding</keyword>
<evidence type="ECO:0000256" key="10">
    <source>
        <dbReference type="ARBA" id="ARBA00047890"/>
    </source>
</evidence>
<evidence type="ECO:0000313" key="11">
    <source>
        <dbReference type="Proteomes" id="UP000675920"/>
    </source>
</evidence>
<reference evidence="12" key="1">
    <citation type="journal article" date="2004" name="J. Biol. Chem.">
        <title>Identification of four genes necessary for biosynthesis of the modified nucleoside queuosine.</title>
        <authorList>
            <person name="Reader J.S."/>
            <person name="Metzgar D."/>
            <person name="Schimmel P."/>
            <person name="de Crecy-Lagard V."/>
        </authorList>
    </citation>
    <scope>NUCLEOTIDE SEQUENCE</scope>
</reference>
<evidence type="ECO:0000256" key="4">
    <source>
        <dbReference type="ARBA" id="ARBA00022741"/>
    </source>
</evidence>
<dbReference type="EC" id="6.3.4.20" evidence="9"/>
<keyword evidence="3" id="KW-0479">Metal-binding</keyword>
<reference evidence="12" key="2">
    <citation type="journal article" date="2005" name="J. Bacteriol.">
        <title>Genetic analysis identifies a function for the queC (ybaX) gene product at an initial step in the queuosine biosynthetic pathway in Escherichia coli.</title>
        <authorList>
            <person name="Gaur R."/>
            <person name="Varshney U."/>
        </authorList>
    </citation>
    <scope>NUCLEOTIDE SEQUENCE</scope>
</reference>
<keyword evidence="2" id="KW-0436">Ligase</keyword>
<reference evidence="12" key="5">
    <citation type="submission" date="2025-08" db="UniProtKB">
        <authorList>
            <consortium name="RefSeq"/>
        </authorList>
    </citation>
    <scope>IDENTIFICATION</scope>
</reference>
<keyword evidence="6" id="KW-0862">Zinc</keyword>
<reference evidence="12" key="3">
    <citation type="journal article" date="2008" name="Proteins">
        <title>Crystal structure of QueC from Bacillus subtilis: an enzyme involved in preQ1 biosynthesis.</title>
        <authorList>
            <person name="Cicmil N."/>
            <person name="Huang R.H."/>
        </authorList>
    </citation>
    <scope>NUCLEOTIDE SEQUENCE</scope>
</reference>
<dbReference type="Gene3D" id="3.40.50.620">
    <property type="entry name" value="HUPs"/>
    <property type="match status" value="1"/>
</dbReference>
<dbReference type="AlphaFoldDB" id="A0ABD8GI19"/>
<dbReference type="RefSeq" id="WP_342668739.1">
    <property type="nucleotide sequence ID" value="NZ_KI519499.1"/>
</dbReference>
<organism evidence="11 12">
    <name type="scientific">Derxia gummosa DSM 723</name>
    <dbReference type="NCBI Taxonomy" id="1121388"/>
    <lineage>
        <taxon>Bacteria</taxon>
        <taxon>Pseudomonadati</taxon>
        <taxon>Pseudomonadota</taxon>
        <taxon>Betaproteobacteria</taxon>
        <taxon>Burkholderiales</taxon>
        <taxon>Alcaligenaceae</taxon>
        <taxon>Derxia</taxon>
    </lineage>
</organism>
<comment type="similarity">
    <text evidence="8">Belongs to the QueC family.</text>
</comment>
<keyword evidence="11" id="KW-1185">Reference proteome</keyword>
<evidence type="ECO:0000256" key="7">
    <source>
        <dbReference type="ARBA" id="ARBA00022840"/>
    </source>
</evidence>
<evidence type="ECO:0000256" key="1">
    <source>
        <dbReference type="ARBA" id="ARBA00005061"/>
    </source>
</evidence>
<dbReference type="InterPro" id="IPR014729">
    <property type="entry name" value="Rossmann-like_a/b/a_fold"/>
</dbReference>
<proteinExistence type="inferred from homology"/>
<accession>A0ABD8GI19</accession>
<dbReference type="GO" id="GO:0046872">
    <property type="term" value="F:metal ion binding"/>
    <property type="evidence" value="ECO:0007669"/>
    <property type="project" value="UniProtKB-KW"/>
</dbReference>
<evidence type="ECO:0000256" key="2">
    <source>
        <dbReference type="ARBA" id="ARBA00022598"/>
    </source>
</evidence>
<evidence type="ECO:0000256" key="8">
    <source>
        <dbReference type="ARBA" id="ARBA00037993"/>
    </source>
</evidence>
<dbReference type="Pfam" id="PF06508">
    <property type="entry name" value="QueC"/>
    <property type="match status" value="1"/>
</dbReference>
<reference evidence="12" key="4">
    <citation type="journal article" date="2009" name="Biochemistry">
        <title>The deazapurine biosynthetic pathway revealed: in vitro enzymatic synthesis of PreQ(0) from guanosine 5'-triphosphate in four steps.</title>
        <authorList>
            <person name="McCarty R.M."/>
            <person name="Somogyi A."/>
            <person name="Lin G."/>
            <person name="Jacobsen N.E."/>
            <person name="Bandarian V."/>
        </authorList>
    </citation>
    <scope>NUCLEOTIDE SEQUENCE</scope>
</reference>
<dbReference type="PANTHER" id="PTHR42914">
    <property type="entry name" value="7-CYANO-7-DEAZAGUANINE SYNTHASE"/>
    <property type="match status" value="1"/>
</dbReference>
<dbReference type="SUPFAM" id="SSF52402">
    <property type="entry name" value="Adenine nucleotide alpha hydrolases-like"/>
    <property type="match status" value="1"/>
</dbReference>
<evidence type="ECO:0000256" key="9">
    <source>
        <dbReference type="ARBA" id="ARBA00039149"/>
    </source>
</evidence>